<dbReference type="GO" id="GO:0004736">
    <property type="term" value="F:pyruvate carboxylase activity"/>
    <property type="evidence" value="ECO:0007669"/>
    <property type="project" value="UniProtKB-ARBA"/>
</dbReference>
<dbReference type="EMBL" id="LWMW01000107">
    <property type="protein sequence ID" value="KZX15835.1"/>
    <property type="molecule type" value="Genomic_DNA"/>
</dbReference>
<evidence type="ECO:0000259" key="6">
    <source>
        <dbReference type="PROSITE" id="PS50968"/>
    </source>
</evidence>
<dbReference type="OrthoDB" id="6555at2157"/>
<sequence>MKVTRITETAFRDAHQSLLATRVRTRDMIPIAEEMDKVGYFAIEAWGGATFDTSIRYLNEDPWERLRDLKEKITKTPIQMLVRGQNLVGYKHYPDDIVEKFVEKSYENGVDIFRVFDALNDVRNMKKTITVAKKQGAHVQGTISYTISPVHTLDDFIKIAKELEALECDSLAIKDMAGLVYPKDIYTLVKRLKEETDLLINLHSHCTSGMTPISYYAACEAGVDILDTAISPLAWGTSQPPTESIVAALKGTEYDTKLDLKLLNPIKKYFEGIREKYNSLLDPISEQIDTDVLLYQIPGGMLSNLVSQLKEQNALDRYQDVLEEMPRVRKDMGYPPLVTPTSQIVGIQAVMNVLGGERYKLVSNEVKEYMKGKYGKPPAPVNKKISKKIIGNEKPITHRPADDLEPQYDKYKKEGEEKGIIKKEEDILTFALYPQVAVKFLKGEAEEEKLEPSKPSMSDENIAIPTEYNVEVDGDIFDVRILPTGYMEIGESDTPISSPVEGGVTSTMQGMVLKLKVNIGDKIKNGDTLAVIEAMKMENDIQSEISGIVEEILVSEGDTINAGDTLMVVK</sequence>
<dbReference type="InterPro" id="IPR000891">
    <property type="entry name" value="PYR_CT"/>
</dbReference>
<organism evidence="8 9">
    <name type="scientific">Methanobrevibacter cuticularis</name>
    <dbReference type="NCBI Taxonomy" id="47311"/>
    <lineage>
        <taxon>Archaea</taxon>
        <taxon>Methanobacteriati</taxon>
        <taxon>Methanobacteriota</taxon>
        <taxon>Methanomada group</taxon>
        <taxon>Methanobacteria</taxon>
        <taxon>Methanobacteriales</taxon>
        <taxon>Methanobacteriaceae</taxon>
        <taxon>Methanobrevibacter</taxon>
    </lineage>
</organism>
<evidence type="ECO:0000259" key="7">
    <source>
        <dbReference type="PROSITE" id="PS50991"/>
    </source>
</evidence>
<dbReference type="GO" id="GO:0006094">
    <property type="term" value="P:gluconeogenesis"/>
    <property type="evidence" value="ECO:0007669"/>
    <property type="project" value="TreeGrafter"/>
</dbReference>
<evidence type="ECO:0000313" key="9">
    <source>
        <dbReference type="Proteomes" id="UP000077275"/>
    </source>
</evidence>
<keyword evidence="2" id="KW-0092">Biotin</keyword>
<feature type="domain" description="Pyruvate carboxyltransferase" evidence="7">
    <location>
        <begin position="4"/>
        <end position="264"/>
    </location>
</feature>
<feature type="domain" description="Lipoyl-binding" evidence="6">
    <location>
        <begin position="493"/>
        <end position="570"/>
    </location>
</feature>
<name>A0A166DQ04_9EURY</name>
<dbReference type="InterPro" id="IPR003379">
    <property type="entry name" value="Carboxylase_cons_dom"/>
</dbReference>
<evidence type="ECO:0000256" key="2">
    <source>
        <dbReference type="ARBA" id="ARBA00023267"/>
    </source>
</evidence>
<dbReference type="InterPro" id="IPR000089">
    <property type="entry name" value="Biotin_lipoyl"/>
</dbReference>
<proteinExistence type="predicted"/>
<dbReference type="InterPro" id="IPR011053">
    <property type="entry name" value="Single_hybrid_motif"/>
</dbReference>
<keyword evidence="8" id="KW-0436">Ligase</keyword>
<dbReference type="InterPro" id="IPR013785">
    <property type="entry name" value="Aldolase_TIM"/>
</dbReference>
<dbReference type="STRING" id="47311.MBCUT_12550"/>
<dbReference type="SUPFAM" id="SSF51569">
    <property type="entry name" value="Aldolase"/>
    <property type="match status" value="1"/>
</dbReference>
<dbReference type="PROSITE" id="PS00188">
    <property type="entry name" value="BIOTIN"/>
    <property type="match status" value="1"/>
</dbReference>
<comment type="subunit">
    <text evidence="3">Heterooctamer of four A and four B subunits.</text>
</comment>
<dbReference type="Proteomes" id="UP000077275">
    <property type="component" value="Unassembled WGS sequence"/>
</dbReference>
<evidence type="ECO:0000313" key="8">
    <source>
        <dbReference type="EMBL" id="KZX15835.1"/>
    </source>
</evidence>
<dbReference type="Gene3D" id="2.40.50.100">
    <property type="match status" value="1"/>
</dbReference>
<dbReference type="RefSeq" id="WP_067259836.1">
    <property type="nucleotide sequence ID" value="NZ_LWMW01000107.1"/>
</dbReference>
<dbReference type="GO" id="GO:0008948">
    <property type="term" value="F:oxaloacetate decarboxylase activity"/>
    <property type="evidence" value="ECO:0007669"/>
    <property type="project" value="InterPro"/>
</dbReference>
<dbReference type="PANTHER" id="PTHR43778">
    <property type="entry name" value="PYRUVATE CARBOXYLASE"/>
    <property type="match status" value="1"/>
</dbReference>
<dbReference type="PANTHER" id="PTHR43778:SF2">
    <property type="entry name" value="PYRUVATE CARBOXYLASE, MITOCHONDRIAL"/>
    <property type="match status" value="1"/>
</dbReference>
<dbReference type="NCBIfam" id="TIGR01108">
    <property type="entry name" value="oadA"/>
    <property type="match status" value="1"/>
</dbReference>
<dbReference type="Pfam" id="PF02436">
    <property type="entry name" value="PYC_OADA"/>
    <property type="match status" value="1"/>
</dbReference>
<dbReference type="AlphaFoldDB" id="A0A166DQ04"/>
<reference evidence="8 9" key="1">
    <citation type="submission" date="2016-04" db="EMBL/GenBank/DDBJ databases">
        <title>Genome sequence of Methanobrevibacter cuticularis DSM 11139.</title>
        <authorList>
            <person name="Poehlein A."/>
            <person name="Seedorf H."/>
            <person name="Daniel R."/>
        </authorList>
    </citation>
    <scope>NUCLEOTIDE SEQUENCE [LARGE SCALE GENOMIC DNA]</scope>
    <source>
        <strain evidence="8 9">DSM 11139</strain>
    </source>
</reference>
<dbReference type="PROSITE" id="PS50968">
    <property type="entry name" value="BIOTINYL_LIPOYL"/>
    <property type="match status" value="1"/>
</dbReference>
<gene>
    <name evidence="8" type="primary">cfiA</name>
    <name evidence="8" type="ORF">MBCUT_12550</name>
</gene>
<dbReference type="InterPro" id="IPR055268">
    <property type="entry name" value="PCB-like"/>
</dbReference>
<dbReference type="CDD" id="cd06850">
    <property type="entry name" value="biotinyl_domain"/>
    <property type="match status" value="1"/>
</dbReference>
<dbReference type="SUPFAM" id="SSF51230">
    <property type="entry name" value="Single hybrid motif"/>
    <property type="match status" value="1"/>
</dbReference>
<evidence type="ECO:0000256" key="1">
    <source>
        <dbReference type="ARBA" id="ARBA00001941"/>
    </source>
</evidence>
<evidence type="ECO:0000256" key="4">
    <source>
        <dbReference type="ARBA" id="ARBA00073541"/>
    </source>
</evidence>
<keyword evidence="9" id="KW-1185">Reference proteome</keyword>
<dbReference type="GO" id="GO:0006814">
    <property type="term" value="P:sodium ion transport"/>
    <property type="evidence" value="ECO:0007669"/>
    <property type="project" value="InterPro"/>
</dbReference>
<dbReference type="Pfam" id="PF00682">
    <property type="entry name" value="HMGL-like"/>
    <property type="match status" value="1"/>
</dbReference>
<dbReference type="InterPro" id="IPR005776">
    <property type="entry name" value="OadA"/>
</dbReference>
<comment type="cofactor">
    <cofactor evidence="1">
        <name>Co(2+)</name>
        <dbReference type="ChEBI" id="CHEBI:48828"/>
    </cofactor>
</comment>
<dbReference type="CDD" id="cd07937">
    <property type="entry name" value="DRE_TIM_PC_TC_5S"/>
    <property type="match status" value="1"/>
</dbReference>
<dbReference type="Pfam" id="PF00364">
    <property type="entry name" value="Biotin_lipoyl"/>
    <property type="match status" value="1"/>
</dbReference>
<protein>
    <recommendedName>
        <fullName evidence="4">Pyruvate carboxylase subunit B</fullName>
    </recommendedName>
    <alternativeName>
        <fullName evidence="5">Pyruvic carboxylase B</fullName>
    </alternativeName>
</protein>
<dbReference type="InterPro" id="IPR001882">
    <property type="entry name" value="Biotin_BS"/>
</dbReference>
<dbReference type="NCBIfam" id="NF006761">
    <property type="entry name" value="PRK09282.1"/>
    <property type="match status" value="1"/>
</dbReference>
<accession>A0A166DQ04</accession>
<dbReference type="Gene3D" id="3.20.20.70">
    <property type="entry name" value="Aldolase class I"/>
    <property type="match status" value="1"/>
</dbReference>
<dbReference type="PATRIC" id="fig|47311.3.peg.1376"/>
<dbReference type="FunFam" id="2.40.50.100:FF:000003">
    <property type="entry name" value="Acetyl-CoA carboxylase biotin carboxyl carrier protein"/>
    <property type="match status" value="1"/>
</dbReference>
<comment type="caution">
    <text evidence="8">The sequence shown here is derived from an EMBL/GenBank/DDBJ whole genome shotgun (WGS) entry which is preliminary data.</text>
</comment>
<evidence type="ECO:0000256" key="5">
    <source>
        <dbReference type="ARBA" id="ARBA00079224"/>
    </source>
</evidence>
<evidence type="ECO:0000256" key="3">
    <source>
        <dbReference type="ARBA" id="ARBA00064342"/>
    </source>
</evidence>
<dbReference type="GO" id="GO:0005737">
    <property type="term" value="C:cytoplasm"/>
    <property type="evidence" value="ECO:0007669"/>
    <property type="project" value="TreeGrafter"/>
</dbReference>
<dbReference type="PROSITE" id="PS50991">
    <property type="entry name" value="PYR_CT"/>
    <property type="match status" value="1"/>
</dbReference>
<dbReference type="SUPFAM" id="SSF89000">
    <property type="entry name" value="post-HMGL domain-like"/>
    <property type="match status" value="1"/>
</dbReference>